<protein>
    <recommendedName>
        <fullName evidence="3">Response regulatory domain-containing protein</fullName>
    </recommendedName>
</protein>
<evidence type="ECO:0000256" key="1">
    <source>
        <dbReference type="ARBA" id="ARBA00022553"/>
    </source>
</evidence>
<dbReference type="Pfam" id="PF00072">
    <property type="entry name" value="Response_reg"/>
    <property type="match status" value="1"/>
</dbReference>
<dbReference type="InterPro" id="IPR050595">
    <property type="entry name" value="Bact_response_regulator"/>
</dbReference>
<comment type="caution">
    <text evidence="4">The sequence shown here is derived from an EMBL/GenBank/DDBJ whole genome shotgun (WGS) entry which is preliminary data.</text>
</comment>
<accession>A0ABQ3UFX7</accession>
<evidence type="ECO:0000259" key="3">
    <source>
        <dbReference type="PROSITE" id="PS50110"/>
    </source>
</evidence>
<feature type="domain" description="Response regulatory" evidence="3">
    <location>
        <begin position="7"/>
        <end position="121"/>
    </location>
</feature>
<keyword evidence="5" id="KW-1185">Reference proteome</keyword>
<dbReference type="SMART" id="SM00448">
    <property type="entry name" value="REC"/>
    <property type="match status" value="1"/>
</dbReference>
<gene>
    <name evidence="4" type="ORF">KSB_00960</name>
</gene>
<dbReference type="SUPFAM" id="SSF52172">
    <property type="entry name" value="CheY-like"/>
    <property type="match status" value="1"/>
</dbReference>
<sequence length="121" mass="13478">MEDMPKRVLVVEDEADIQTAVRTLLENSDYEVTSAENGLVALELLEQGLQPDILLLDLMTPSMSGYSLLYELHRRGVSNTFSIIVMSGDVLTKQQIDLFGIKGFISKPFDIDELQAMIVSV</sequence>
<dbReference type="Gene3D" id="3.40.50.2300">
    <property type="match status" value="1"/>
</dbReference>
<feature type="modified residue" description="4-aspartylphosphate" evidence="2">
    <location>
        <position position="57"/>
    </location>
</feature>
<dbReference type="InterPro" id="IPR001789">
    <property type="entry name" value="Sig_transdc_resp-reg_receiver"/>
</dbReference>
<organism evidence="4 5">
    <name type="scientific">Ktedonobacter robiniae</name>
    <dbReference type="NCBI Taxonomy" id="2778365"/>
    <lineage>
        <taxon>Bacteria</taxon>
        <taxon>Bacillati</taxon>
        <taxon>Chloroflexota</taxon>
        <taxon>Ktedonobacteria</taxon>
        <taxon>Ktedonobacterales</taxon>
        <taxon>Ktedonobacteraceae</taxon>
        <taxon>Ktedonobacter</taxon>
    </lineage>
</organism>
<dbReference type="PANTHER" id="PTHR44591:SF3">
    <property type="entry name" value="RESPONSE REGULATORY DOMAIN-CONTAINING PROTEIN"/>
    <property type="match status" value="1"/>
</dbReference>
<dbReference type="PROSITE" id="PS50110">
    <property type="entry name" value="RESPONSE_REGULATORY"/>
    <property type="match status" value="1"/>
</dbReference>
<dbReference type="InterPro" id="IPR011006">
    <property type="entry name" value="CheY-like_superfamily"/>
</dbReference>
<evidence type="ECO:0000256" key="2">
    <source>
        <dbReference type="PROSITE-ProRule" id="PRU00169"/>
    </source>
</evidence>
<proteinExistence type="predicted"/>
<keyword evidence="1 2" id="KW-0597">Phosphoprotein</keyword>
<name>A0ABQ3UFX7_9CHLR</name>
<dbReference type="PANTHER" id="PTHR44591">
    <property type="entry name" value="STRESS RESPONSE REGULATOR PROTEIN 1"/>
    <property type="match status" value="1"/>
</dbReference>
<evidence type="ECO:0000313" key="5">
    <source>
        <dbReference type="Proteomes" id="UP000654345"/>
    </source>
</evidence>
<reference evidence="4 5" key="1">
    <citation type="journal article" date="2021" name="Int. J. Syst. Evol. Microbiol.">
        <title>Reticulibacter mediterranei gen. nov., sp. nov., within the new family Reticulibacteraceae fam. nov., and Ktedonospora formicarum gen. nov., sp. nov., Ktedonobacter robiniae sp. nov., Dictyobacter formicarum sp. nov. and Dictyobacter arantiisoli sp. nov., belonging to the class Ktedonobacteria.</title>
        <authorList>
            <person name="Yabe S."/>
            <person name="Zheng Y."/>
            <person name="Wang C.M."/>
            <person name="Sakai Y."/>
            <person name="Abe K."/>
            <person name="Yokota A."/>
            <person name="Donadio S."/>
            <person name="Cavaletti L."/>
            <person name="Monciardini P."/>
        </authorList>
    </citation>
    <scope>NUCLEOTIDE SEQUENCE [LARGE SCALE GENOMIC DNA]</scope>
    <source>
        <strain evidence="4 5">SOSP1-30</strain>
    </source>
</reference>
<dbReference type="EMBL" id="BNJG01000001">
    <property type="protein sequence ID" value="GHO51621.1"/>
    <property type="molecule type" value="Genomic_DNA"/>
</dbReference>
<evidence type="ECO:0000313" key="4">
    <source>
        <dbReference type="EMBL" id="GHO51621.1"/>
    </source>
</evidence>
<dbReference type="Proteomes" id="UP000654345">
    <property type="component" value="Unassembled WGS sequence"/>
</dbReference>